<dbReference type="GO" id="GO:0020037">
    <property type="term" value="F:heme binding"/>
    <property type="evidence" value="ECO:0007669"/>
    <property type="project" value="InterPro"/>
</dbReference>
<evidence type="ECO:0000313" key="4">
    <source>
        <dbReference type="Proteomes" id="UP000295134"/>
    </source>
</evidence>
<dbReference type="EMBL" id="CP038613">
    <property type="protein sequence ID" value="QBY42857.1"/>
    <property type="molecule type" value="Genomic_DNA"/>
</dbReference>
<dbReference type="Proteomes" id="UP000295134">
    <property type="component" value="Chromosome"/>
</dbReference>
<dbReference type="PANTHER" id="PTHR36195:SF4">
    <property type="entry name" value="DOMAIN PROTEIN, PUTATIVE (AFU_ORTHOLOGUE AFUA_5G01990)-RELATED"/>
    <property type="match status" value="1"/>
</dbReference>
<protein>
    <recommendedName>
        <fullName evidence="5">Chitin-binding type-3 domain-containing protein</fullName>
    </recommendedName>
</protein>
<evidence type="ECO:0000256" key="1">
    <source>
        <dbReference type="SAM" id="MobiDB-lite"/>
    </source>
</evidence>
<dbReference type="KEGG" id="ans:ArsFIN_14180"/>
<reference evidence="3 4" key="2">
    <citation type="submission" date="2019-03" db="EMBL/GenBank/DDBJ databases">
        <title>Long-read sequencing reveals hyperdense prophage content in a complex bacterial symbiont genome.</title>
        <authorList>
            <person name="Frost C.L."/>
            <person name="Siozios S."/>
            <person name="Nadal-Jimenez P."/>
            <person name="Brockhurst M.A."/>
            <person name="King K.C."/>
            <person name="Darby A.C."/>
            <person name="Hurst G.D.D."/>
        </authorList>
    </citation>
    <scope>NUCLEOTIDE SEQUENCE [LARGE SCALE GENOMIC DNA]</scope>
    <source>
        <strain evidence="3 4">FIN</strain>
    </source>
</reference>
<dbReference type="Gene3D" id="2.40.180.10">
    <property type="entry name" value="Catalase core domain"/>
    <property type="match status" value="1"/>
</dbReference>
<reference evidence="2" key="1">
    <citation type="journal article" date="2010" name="Insect Mol. Biol.">
        <title>The draft genome sequence of Arsenophonus nasoniae, son-killer bacterium of Nasonia vitripennis, reveals genes associated with virulence and symbiosis.</title>
        <authorList>
            <person name="Wilkes T."/>
            <person name="Darby A.C."/>
            <person name="Choi J."/>
            <person name="Colborne J.K."/>
            <person name="Werren J.H."/>
            <person name="Hurst G.D.D."/>
        </authorList>
    </citation>
    <scope>NUCLEOTIDE SEQUENCE</scope>
</reference>
<evidence type="ECO:0000313" key="3">
    <source>
        <dbReference type="EMBL" id="QBY42857.1"/>
    </source>
</evidence>
<gene>
    <name evidence="2" type="ORF">ARN_15920</name>
    <name evidence="3" type="ORF">ArsFIN_14180</name>
</gene>
<proteinExistence type="predicted"/>
<evidence type="ECO:0008006" key="5">
    <source>
        <dbReference type="Google" id="ProtNLM"/>
    </source>
</evidence>
<name>D2TZH8_9GAMM</name>
<sequence>MEAGSNMSKDNMKDSSAMHAPPTPECQEMEAAIEGIRKMFVDKVQHDHIVNNRQTPARRVAFIKQHGSAYGIFQVNNNLPAQYQVGIFKPGASYKAWLRYSSDTPHTLPDKNTTVGIGIKLFGVAGHKALEEDVNATTLDFILQNTQVFFAADAIEMCEFKAAALNGTLDEWLKTHPETARILAEMGSRTVKSVLTEPLWSCVPFKFGDYDYCKYKLAVQTVADPIRTVDINAPGYLGRDMQERLIQQEARLDFYVQLRNNPHKQSITSARSLWEEEEAVPVKVATLIIPQQNIMARGQADYGESLSYNIWRTLPEMAPVGSIAEARKVVYRSSAQVRRNVNGQTIGEPTEPRPSSAPVPPYNPSLEVPWPSGTVGDVIEDFQSFGEYEIRPGFYYTYGPLTISARDMMHSVWITKAQQDVAGVVDGMVIQYINEEGRPVPGEDGEVEHRVQILRILLEKIPAERIRFGLSMKSNSNDATLKITAYQRDKEDEKKNKLVADPVIVSQGNAVIYLEANKDEKIDLLTLKFTEETESFELDNFVVTYAAEKTTDYPLWQANKLYHYGDRVSWKNKNWQLISSANQGWEPGAPGSSHFWAEI</sequence>
<dbReference type="Gene3D" id="2.10.10.20">
    <property type="entry name" value="Carbohydrate-binding module superfamily 5/12"/>
    <property type="match status" value="1"/>
</dbReference>
<organism evidence="2">
    <name type="scientific">Arsenophonus nasoniae</name>
    <name type="common">son-killer infecting Nasonia vitripennis</name>
    <dbReference type="NCBI Taxonomy" id="638"/>
    <lineage>
        <taxon>Bacteria</taxon>
        <taxon>Pseudomonadati</taxon>
        <taxon>Pseudomonadota</taxon>
        <taxon>Gammaproteobacteria</taxon>
        <taxon>Enterobacterales</taxon>
        <taxon>Morganellaceae</taxon>
        <taxon>Arsenophonus</taxon>
    </lineage>
</organism>
<feature type="region of interest" description="Disordered" evidence="1">
    <location>
        <begin position="1"/>
        <end position="23"/>
    </location>
</feature>
<accession>D2TZH8</accession>
<dbReference type="SUPFAM" id="SSF56634">
    <property type="entry name" value="Heme-dependent catalase-like"/>
    <property type="match status" value="1"/>
</dbReference>
<dbReference type="InterPro" id="IPR020835">
    <property type="entry name" value="Catalase_sf"/>
</dbReference>
<dbReference type="PANTHER" id="PTHR36195">
    <property type="entry name" value="DOMAIN PROTEIN, PUTATIVE (AFU_ORTHOLOGUE AFUA_5G01990)-RELATED-RELATED"/>
    <property type="match status" value="1"/>
</dbReference>
<dbReference type="AlphaFoldDB" id="D2TZH8"/>
<dbReference type="EMBL" id="FN545192">
    <property type="protein sequence ID" value="CBA73051.1"/>
    <property type="molecule type" value="Genomic_DNA"/>
</dbReference>
<evidence type="ECO:0000313" key="2">
    <source>
        <dbReference type="EMBL" id="CBA73051.1"/>
    </source>
</evidence>
<feature type="region of interest" description="Disordered" evidence="1">
    <location>
        <begin position="340"/>
        <end position="361"/>
    </location>
</feature>